<sequence>MSAASPPPRRIPVEITGWMQKDISIAKVNDRASLMPPDIKRNAIANRKFFSDLFKISTARYRTINRHEFDKQTFLHHQKVKAESAMPGLLPYIEPSIPNTSRSLTSSRVALNKIDQSVMSSFEPHTSRSVNKHPEILQPIPVKPQSIRQQQSTERINRLAQPRGRPIYNQDHVRSHYIQPITVKDLFGDIEDFSNCNSLLSDRTRTTVGDTRFQQLMDTCSDVHKSEVPTKLHSVENIVRSNTSLQDEEGRWESAASRQPVRTVEVKKHIKKLTKQLSTKTSVHLMDLCTC</sequence>
<evidence type="ECO:0000313" key="1">
    <source>
        <dbReference type="EMBL" id="CAF1168913.1"/>
    </source>
</evidence>
<name>A0A814U334_9BILA</name>
<dbReference type="EMBL" id="CAJNOG010000316">
    <property type="protein sequence ID" value="CAF1168913.1"/>
    <property type="molecule type" value="Genomic_DNA"/>
</dbReference>
<accession>A0A814U334</accession>
<evidence type="ECO:0000313" key="3">
    <source>
        <dbReference type="EMBL" id="CAF3577399.1"/>
    </source>
</evidence>
<protein>
    <submittedName>
        <fullName evidence="1">Uncharacterized protein</fullName>
    </submittedName>
</protein>
<organism evidence="1 5">
    <name type="scientific">Adineta steineri</name>
    <dbReference type="NCBI Taxonomy" id="433720"/>
    <lineage>
        <taxon>Eukaryota</taxon>
        <taxon>Metazoa</taxon>
        <taxon>Spiralia</taxon>
        <taxon>Gnathifera</taxon>
        <taxon>Rotifera</taxon>
        <taxon>Eurotatoria</taxon>
        <taxon>Bdelloidea</taxon>
        <taxon>Adinetida</taxon>
        <taxon>Adinetidae</taxon>
        <taxon>Adineta</taxon>
    </lineage>
</organism>
<dbReference type="Proteomes" id="UP000663845">
    <property type="component" value="Unassembled WGS sequence"/>
</dbReference>
<dbReference type="AlphaFoldDB" id="A0A814U334"/>
<dbReference type="Proteomes" id="UP000663860">
    <property type="component" value="Unassembled WGS sequence"/>
</dbReference>
<dbReference type="EMBL" id="CAJNOE010000596">
    <property type="protein sequence ID" value="CAF1284066.1"/>
    <property type="molecule type" value="Genomic_DNA"/>
</dbReference>
<comment type="caution">
    <text evidence="1">The sequence shown here is derived from an EMBL/GenBank/DDBJ whole genome shotgun (WGS) entry which is preliminary data.</text>
</comment>
<evidence type="ECO:0000313" key="5">
    <source>
        <dbReference type="Proteomes" id="UP000663845"/>
    </source>
</evidence>
<dbReference type="Proteomes" id="UP000663868">
    <property type="component" value="Unassembled WGS sequence"/>
</dbReference>
<dbReference type="Proteomes" id="UP000663844">
    <property type="component" value="Unassembled WGS sequence"/>
</dbReference>
<reference evidence="1" key="1">
    <citation type="submission" date="2021-02" db="EMBL/GenBank/DDBJ databases">
        <authorList>
            <person name="Nowell W R."/>
        </authorList>
    </citation>
    <scope>NUCLEOTIDE SEQUENCE</scope>
</reference>
<gene>
    <name evidence="2" type="ORF">IZO911_LOCUS33135</name>
    <name evidence="1" type="ORF">JYZ213_LOCUS25097</name>
    <name evidence="4" type="ORF">KXQ929_LOCUS12357</name>
    <name evidence="3" type="ORF">OXD698_LOCUS5228</name>
</gene>
<dbReference type="EMBL" id="CAJOAZ010000209">
    <property type="protein sequence ID" value="CAF3577399.1"/>
    <property type="molecule type" value="Genomic_DNA"/>
</dbReference>
<proteinExistence type="predicted"/>
<dbReference type="EMBL" id="CAJOBB010000634">
    <property type="protein sequence ID" value="CAF3720227.1"/>
    <property type="molecule type" value="Genomic_DNA"/>
</dbReference>
<evidence type="ECO:0000313" key="2">
    <source>
        <dbReference type="EMBL" id="CAF1284066.1"/>
    </source>
</evidence>
<evidence type="ECO:0000313" key="4">
    <source>
        <dbReference type="EMBL" id="CAF3720227.1"/>
    </source>
</evidence>